<comment type="caution">
    <text evidence="1">The sequence shown here is derived from an EMBL/GenBank/DDBJ whole genome shotgun (WGS) entry which is preliminary data.</text>
</comment>
<name>A0AAE1AMW6_9GAST</name>
<sequence>MKFPTCGRAVSGINGSLQLCLYDLSILSRNLVTHPNVLVFTADQTRDLERIYIGRVSTAGRFDTRHVYSKQIRSEFGSNLYRSGRGTTGRFNTRISDYVDNSNQIRPKSDIWIESTSGGDGRDSLEKTARLNRFPPLTHLLPPDKLPISVILCTVFWPLSLPWSSLRKLKLHWLGGIQPTRDGSAMDQT</sequence>
<organism evidence="1 2">
    <name type="scientific">Elysia crispata</name>
    <name type="common">lettuce slug</name>
    <dbReference type="NCBI Taxonomy" id="231223"/>
    <lineage>
        <taxon>Eukaryota</taxon>
        <taxon>Metazoa</taxon>
        <taxon>Spiralia</taxon>
        <taxon>Lophotrochozoa</taxon>
        <taxon>Mollusca</taxon>
        <taxon>Gastropoda</taxon>
        <taxon>Heterobranchia</taxon>
        <taxon>Euthyneura</taxon>
        <taxon>Panpulmonata</taxon>
        <taxon>Sacoglossa</taxon>
        <taxon>Placobranchoidea</taxon>
        <taxon>Plakobranchidae</taxon>
        <taxon>Elysia</taxon>
    </lineage>
</organism>
<dbReference type="AlphaFoldDB" id="A0AAE1AMW6"/>
<accession>A0AAE1AMW6</accession>
<protein>
    <submittedName>
        <fullName evidence="1">Uncharacterized protein</fullName>
    </submittedName>
</protein>
<dbReference type="Proteomes" id="UP001283361">
    <property type="component" value="Unassembled WGS sequence"/>
</dbReference>
<keyword evidence="2" id="KW-1185">Reference proteome</keyword>
<evidence type="ECO:0000313" key="1">
    <source>
        <dbReference type="EMBL" id="KAK3790719.1"/>
    </source>
</evidence>
<gene>
    <name evidence="1" type="ORF">RRG08_038210</name>
</gene>
<evidence type="ECO:0000313" key="2">
    <source>
        <dbReference type="Proteomes" id="UP001283361"/>
    </source>
</evidence>
<proteinExistence type="predicted"/>
<reference evidence="1" key="1">
    <citation type="journal article" date="2023" name="G3 (Bethesda)">
        <title>A reference genome for the long-term kleptoplast-retaining sea slug Elysia crispata morphotype clarki.</title>
        <authorList>
            <person name="Eastman K.E."/>
            <person name="Pendleton A.L."/>
            <person name="Shaikh M.A."/>
            <person name="Suttiyut T."/>
            <person name="Ogas R."/>
            <person name="Tomko P."/>
            <person name="Gavelis G."/>
            <person name="Widhalm J.R."/>
            <person name="Wisecaver J.H."/>
        </authorList>
    </citation>
    <scope>NUCLEOTIDE SEQUENCE</scope>
    <source>
        <strain evidence="1">ECLA1</strain>
    </source>
</reference>
<dbReference type="EMBL" id="JAWDGP010001519">
    <property type="protein sequence ID" value="KAK3790719.1"/>
    <property type="molecule type" value="Genomic_DNA"/>
</dbReference>